<dbReference type="EMBL" id="UINC01190460">
    <property type="protein sequence ID" value="SVE04630.1"/>
    <property type="molecule type" value="Genomic_DNA"/>
</dbReference>
<dbReference type="InterPro" id="IPR046150">
    <property type="entry name" value="DUF6152"/>
</dbReference>
<sequence>MLFRLSCLAVLLLFNASSSAHHSRAAVDLNKKAKVVGTVDSITWRNPHIFISVSGMDAQGKSGIWVLEGHSISGMLNHGWKKDSIQAGDKVTAVFSPNRKDHIK</sequence>
<name>A0A383AAL4_9ZZZZ</name>
<dbReference type="Pfam" id="PF19649">
    <property type="entry name" value="DUF6152"/>
    <property type="match status" value="1"/>
</dbReference>
<gene>
    <name evidence="1" type="ORF">METZ01_LOCUS457484</name>
</gene>
<evidence type="ECO:0000313" key="1">
    <source>
        <dbReference type="EMBL" id="SVE04630.1"/>
    </source>
</evidence>
<organism evidence="1">
    <name type="scientific">marine metagenome</name>
    <dbReference type="NCBI Taxonomy" id="408172"/>
    <lineage>
        <taxon>unclassified sequences</taxon>
        <taxon>metagenomes</taxon>
        <taxon>ecological metagenomes</taxon>
    </lineage>
</organism>
<feature type="non-terminal residue" evidence="1">
    <location>
        <position position="104"/>
    </location>
</feature>
<protein>
    <submittedName>
        <fullName evidence="1">Uncharacterized protein</fullName>
    </submittedName>
</protein>
<accession>A0A383AAL4</accession>
<dbReference type="AlphaFoldDB" id="A0A383AAL4"/>
<proteinExistence type="predicted"/>
<reference evidence="1" key="1">
    <citation type="submission" date="2018-05" db="EMBL/GenBank/DDBJ databases">
        <authorList>
            <person name="Lanie J.A."/>
            <person name="Ng W.-L."/>
            <person name="Kazmierczak K.M."/>
            <person name="Andrzejewski T.M."/>
            <person name="Davidsen T.M."/>
            <person name="Wayne K.J."/>
            <person name="Tettelin H."/>
            <person name="Glass J.I."/>
            <person name="Rusch D."/>
            <person name="Podicherti R."/>
            <person name="Tsui H.-C.T."/>
            <person name="Winkler M.E."/>
        </authorList>
    </citation>
    <scope>NUCLEOTIDE SEQUENCE</scope>
</reference>